<dbReference type="KEGG" id="vg:19737989"/>
<dbReference type="InterPro" id="IPR018004">
    <property type="entry name" value="KilA/APSES_HTH"/>
</dbReference>
<name>A0A068EGK3_9POXV</name>
<dbReference type="EMBL" id="KJ801920">
    <property type="protein sequence ID" value="AID46740.1"/>
    <property type="molecule type" value="Genomic_DNA"/>
</dbReference>
<protein>
    <submittedName>
        <fullName evidence="2">N1R/p28 family protein</fullName>
    </submittedName>
</protein>
<dbReference type="PROSITE" id="PS51301">
    <property type="entry name" value="KILA_N"/>
    <property type="match status" value="1"/>
</dbReference>
<dbReference type="Proteomes" id="UP000101521">
    <property type="component" value="Segment"/>
</dbReference>
<feature type="domain" description="KilA-N" evidence="1">
    <location>
        <begin position="11"/>
        <end position="118"/>
    </location>
</feature>
<reference evidence="2 3" key="1">
    <citation type="journal article" date="2014" name="BMC Genomics">
        <title>The complete genome sequences of poxviruses isolated from a penguin and a pigeon in South Africa and comparison to other sequenced avipoxviruses.</title>
        <authorList>
            <person name="Offerman K."/>
            <person name="Carulei O."/>
            <person name="van der Walt A.P."/>
            <person name="Douglass N."/>
            <person name="Williamson A.L."/>
        </authorList>
    </citation>
    <scope>NUCLEOTIDE SEQUENCE [LARGE SCALE GENOMIC DNA]</scope>
    <source>
        <strain evidence="2">FeP2</strain>
    </source>
</reference>
<dbReference type="GeneID" id="19737989"/>
<organism evidence="2 3">
    <name type="scientific">Pigeonpox virus</name>
    <dbReference type="NCBI Taxonomy" id="10264"/>
    <lineage>
        <taxon>Viruses</taxon>
        <taxon>Varidnaviria</taxon>
        <taxon>Bamfordvirae</taxon>
        <taxon>Nucleocytoviricota</taxon>
        <taxon>Pokkesviricetes</taxon>
        <taxon>Chitovirales</taxon>
        <taxon>Poxviridae</taxon>
        <taxon>Chordopoxvirinae</taxon>
        <taxon>Avipoxvirus</taxon>
        <taxon>Avipoxvirus pigeonpox</taxon>
    </lineage>
</organism>
<dbReference type="RefSeq" id="YP_009046464.1">
    <property type="nucleotide sequence ID" value="NC_024447.1"/>
</dbReference>
<sequence>MKIKIESIDNEFCKLIYDDIEIIMMKENEYINATRLCNSRGRDVLDWINKETSIELINELDRINRLYNDYYDYRGIVLNIVTDNKISELYVHRDLILHISYWISPLFSLKVGKFLNRYIQDSYKLECDVIHKDLMDQLKEIIMLNDNNI</sequence>
<keyword evidence="3" id="KW-1185">Reference proteome</keyword>
<accession>A0A068EGK3</accession>
<gene>
    <name evidence="2" type="ORF">fep_254</name>
</gene>
<evidence type="ECO:0000313" key="3">
    <source>
        <dbReference type="Proteomes" id="UP000101521"/>
    </source>
</evidence>
<evidence type="ECO:0000259" key="1">
    <source>
        <dbReference type="PROSITE" id="PS51301"/>
    </source>
</evidence>
<proteinExistence type="predicted"/>
<evidence type="ECO:0000313" key="2">
    <source>
        <dbReference type="EMBL" id="AID46740.1"/>
    </source>
</evidence>
<dbReference type="Pfam" id="PF04383">
    <property type="entry name" value="KilA-N"/>
    <property type="match status" value="1"/>
</dbReference>
<dbReference type="InterPro" id="IPR017880">
    <property type="entry name" value="KilA_N"/>
</dbReference>